<feature type="compositionally biased region" description="Low complexity" evidence="1">
    <location>
        <begin position="759"/>
        <end position="779"/>
    </location>
</feature>
<feature type="compositionally biased region" description="Low complexity" evidence="1">
    <location>
        <begin position="547"/>
        <end position="558"/>
    </location>
</feature>
<feature type="compositionally biased region" description="Basic and acidic residues" evidence="1">
    <location>
        <begin position="524"/>
        <end position="536"/>
    </location>
</feature>
<protein>
    <submittedName>
        <fullName evidence="2">Uncharacterized protein</fullName>
    </submittedName>
</protein>
<feature type="compositionally biased region" description="Basic and acidic residues" evidence="1">
    <location>
        <begin position="266"/>
        <end position="280"/>
    </location>
</feature>
<feature type="compositionally biased region" description="Polar residues" evidence="1">
    <location>
        <begin position="15"/>
        <end position="24"/>
    </location>
</feature>
<sequence length="870" mass="95059">MPTYYPLQTKVQLRTASLADSTTPVPERQKGKHATSVTEKAENVLKTGRILKETPIAIGDDDSRLHYIGPESTPFYLMHASEEVPKPPDEETLLERAMRRGLELLELEKSGSKKLVVPSFGSLSTLSSLDHVDFSEFEPTKDSSVRDASSKISTIPSIASDQFALEIEKRRATPIKGHGLPGSAADTSAIVLDDSAPSTDQTLLRFSSAAQIADSSLIPQALGLSLTFSDQTFAQTIKKPYGLHDIKTDVFVNGELAGSTTAPARKAADARNKAAEESREPLFSGRRVHRMAERAMVLVPPEQNADGSLRVRNRSKASLAGPEERWNQVNASIMEEANKMGFNKRGERPPVGAYLASVAALPMPLAVENFQKAGGPKFGVIDVVISVGSGWKLGPTSPYIMEPTRSVNDQFKASRSEIQVSPTEDEKLWTRDRNSISADAHEEGLAKAPELADLREEDLDKSGPNSDQGRAEHAQTEFSHPAEVPHEIEDPEKSRDLGKVHSVTESEELDIPFRLARPLTPPIDDVHQSFADEPRNDGNINPPIQFSVMHSSSVGSSSPERDTPSGLPKRIRRNIGNVEMRNLFGPEFESFPLQHSSQGSMPPPRTPLSSLGSSREAKRKFDATTSPRSVKRRRGSSASIAGSPGKPFLTRGRCGRDTQWSGGYVQKADLASPNPIKLLAKTFIIRRVIIESQGDVIIDRQLTKLLGLTQKMAASEVRVPSSPVFPLPESVVFGARKLSDILTPSIKPLPALQPPTPHASSSPTRKPPKSRSASPLKKSQTSIDQSTSVSRLEQRNREQKARTQDRQLAELHESWTMPDLSKDCVVSFAEKGPWKTSGNGKGGVWRNVRSARPGSFKETDVLFGVRYVIG</sequence>
<proteinExistence type="predicted"/>
<feature type="compositionally biased region" description="Basic and acidic residues" evidence="1">
    <location>
        <begin position="792"/>
        <end position="810"/>
    </location>
</feature>
<evidence type="ECO:0000256" key="1">
    <source>
        <dbReference type="SAM" id="MobiDB-lite"/>
    </source>
</evidence>
<feature type="compositionally biased region" description="Polar residues" evidence="1">
    <location>
        <begin position="410"/>
        <end position="422"/>
    </location>
</feature>
<gene>
    <name evidence="2" type="ORF">FKW77_010451</name>
</gene>
<keyword evidence="3" id="KW-1185">Reference proteome</keyword>
<feature type="compositionally biased region" description="Low complexity" evidence="1">
    <location>
        <begin position="636"/>
        <end position="647"/>
    </location>
</feature>
<reference evidence="2 3" key="1">
    <citation type="submission" date="2019-07" db="EMBL/GenBank/DDBJ databases">
        <title>Finished genome of Venturia effusa.</title>
        <authorList>
            <person name="Young C.A."/>
            <person name="Cox M.P."/>
            <person name="Ganley A.R.D."/>
            <person name="David W.J."/>
        </authorList>
    </citation>
    <scope>NUCLEOTIDE SEQUENCE [LARGE SCALE GENOMIC DNA]</scope>
    <source>
        <strain evidence="3">albino</strain>
    </source>
</reference>
<feature type="region of interest" description="Disordered" evidence="1">
    <location>
        <begin position="261"/>
        <end position="281"/>
    </location>
</feature>
<feature type="region of interest" description="Disordered" evidence="1">
    <location>
        <begin position="746"/>
        <end position="810"/>
    </location>
</feature>
<dbReference type="Proteomes" id="UP000316270">
    <property type="component" value="Chromosome 5"/>
</dbReference>
<organism evidence="2 3">
    <name type="scientific">Venturia effusa</name>
    <dbReference type="NCBI Taxonomy" id="50376"/>
    <lineage>
        <taxon>Eukaryota</taxon>
        <taxon>Fungi</taxon>
        <taxon>Dikarya</taxon>
        <taxon>Ascomycota</taxon>
        <taxon>Pezizomycotina</taxon>
        <taxon>Dothideomycetes</taxon>
        <taxon>Pleosporomycetidae</taxon>
        <taxon>Venturiales</taxon>
        <taxon>Venturiaceae</taxon>
        <taxon>Venturia</taxon>
    </lineage>
</organism>
<dbReference type="AlphaFoldDB" id="A0A517L6H4"/>
<feature type="compositionally biased region" description="Basic and acidic residues" evidence="1">
    <location>
        <begin position="483"/>
        <end position="499"/>
    </location>
</feature>
<dbReference type="EMBL" id="CP042189">
    <property type="protein sequence ID" value="QDS71232.1"/>
    <property type="molecule type" value="Genomic_DNA"/>
</dbReference>
<evidence type="ECO:0000313" key="2">
    <source>
        <dbReference type="EMBL" id="QDS71232.1"/>
    </source>
</evidence>
<feature type="region of interest" description="Disordered" evidence="1">
    <location>
        <begin position="589"/>
        <end position="653"/>
    </location>
</feature>
<dbReference type="OrthoDB" id="3556832at2759"/>
<feature type="region of interest" description="Disordered" evidence="1">
    <location>
        <begin position="15"/>
        <end position="37"/>
    </location>
</feature>
<feature type="compositionally biased region" description="Polar residues" evidence="1">
    <location>
        <begin position="780"/>
        <end position="791"/>
    </location>
</feature>
<name>A0A517L6H4_9PEZI</name>
<feature type="region of interest" description="Disordered" evidence="1">
    <location>
        <begin position="458"/>
        <end position="499"/>
    </location>
</feature>
<feature type="region of interest" description="Disordered" evidence="1">
    <location>
        <begin position="524"/>
        <end position="570"/>
    </location>
</feature>
<dbReference type="STRING" id="50376.A0A517L6H4"/>
<evidence type="ECO:0000313" key="3">
    <source>
        <dbReference type="Proteomes" id="UP000316270"/>
    </source>
</evidence>
<accession>A0A517L6H4</accession>
<feature type="region of interest" description="Disordered" evidence="1">
    <location>
        <begin position="410"/>
        <end position="431"/>
    </location>
</feature>